<gene>
    <name evidence="1" type="ORF">EFB08_06540</name>
</gene>
<organism evidence="1 2">
    <name type="scientific">Rufibacter latericius</name>
    <dbReference type="NCBI Taxonomy" id="2487040"/>
    <lineage>
        <taxon>Bacteria</taxon>
        <taxon>Pseudomonadati</taxon>
        <taxon>Bacteroidota</taxon>
        <taxon>Cytophagia</taxon>
        <taxon>Cytophagales</taxon>
        <taxon>Hymenobacteraceae</taxon>
        <taxon>Rufibacter</taxon>
    </lineage>
</organism>
<dbReference type="AlphaFoldDB" id="A0A3M9MU86"/>
<keyword evidence="2" id="KW-1185">Reference proteome</keyword>
<reference evidence="1 2" key="1">
    <citation type="submission" date="2018-11" db="EMBL/GenBank/DDBJ databases">
        <title>Rufibacter latericius sp. nov., isolated from water in Baiyang Lake.</title>
        <authorList>
            <person name="Yang Y."/>
        </authorList>
    </citation>
    <scope>NUCLEOTIDE SEQUENCE [LARGE SCALE GENOMIC DNA]</scope>
    <source>
        <strain evidence="1 2">R-22-1c-1</strain>
    </source>
</reference>
<accession>A0A3M9MU86</accession>
<dbReference type="EMBL" id="RJJD01000003">
    <property type="protein sequence ID" value="RNI29084.1"/>
    <property type="molecule type" value="Genomic_DNA"/>
</dbReference>
<dbReference type="Proteomes" id="UP000272117">
    <property type="component" value="Unassembled WGS sequence"/>
</dbReference>
<evidence type="ECO:0000313" key="1">
    <source>
        <dbReference type="EMBL" id="RNI29084.1"/>
    </source>
</evidence>
<comment type="caution">
    <text evidence="1">The sequence shown here is derived from an EMBL/GenBank/DDBJ whole genome shotgun (WGS) entry which is preliminary data.</text>
</comment>
<sequence>MESELSCIEQLIGIKDKVESIQMEGPETSSDLFCYMQETRGLLICFSNNDYCDQQTAKMIGYCLQYLEESINRLKRGLTFGSAFLLKSIISMFLRNVPEEVMAECLGQT</sequence>
<name>A0A3M9MU86_9BACT</name>
<proteinExistence type="predicted"/>
<protein>
    <submittedName>
        <fullName evidence="1">Uncharacterized protein</fullName>
    </submittedName>
</protein>
<evidence type="ECO:0000313" key="2">
    <source>
        <dbReference type="Proteomes" id="UP000272117"/>
    </source>
</evidence>